<evidence type="ECO:0000313" key="2">
    <source>
        <dbReference type="Proteomes" id="UP000324222"/>
    </source>
</evidence>
<comment type="caution">
    <text evidence="1">The sequence shown here is derived from an EMBL/GenBank/DDBJ whole genome shotgun (WGS) entry which is preliminary data.</text>
</comment>
<dbReference type="EMBL" id="VSRR010007317">
    <property type="protein sequence ID" value="MPC46667.1"/>
    <property type="molecule type" value="Genomic_DNA"/>
</dbReference>
<reference evidence="1 2" key="1">
    <citation type="submission" date="2019-05" db="EMBL/GenBank/DDBJ databases">
        <title>Another draft genome of Portunus trituberculatus and its Hox gene families provides insights of decapod evolution.</title>
        <authorList>
            <person name="Jeong J.-H."/>
            <person name="Song I."/>
            <person name="Kim S."/>
            <person name="Choi T."/>
            <person name="Kim D."/>
            <person name="Ryu S."/>
            <person name="Kim W."/>
        </authorList>
    </citation>
    <scope>NUCLEOTIDE SEQUENCE [LARGE SCALE GENOMIC DNA]</scope>
    <source>
        <tissue evidence="1">Muscle</tissue>
    </source>
</reference>
<sequence>MKNTATPASPRHRCHLTFVFPVDRAALRAPSACAREPRSLVAGNSFRSRERAAAERSFAESIAARRGTANSTAPQLVRVTPRGAPLQVGLTRGLWWRPGRRIECVVVDVLPGSG</sequence>
<name>A0A5B7FMW7_PORTR</name>
<accession>A0A5B7FMW7</accession>
<keyword evidence="2" id="KW-1185">Reference proteome</keyword>
<dbReference type="Proteomes" id="UP000324222">
    <property type="component" value="Unassembled WGS sequence"/>
</dbReference>
<evidence type="ECO:0000313" key="1">
    <source>
        <dbReference type="EMBL" id="MPC46667.1"/>
    </source>
</evidence>
<gene>
    <name evidence="1" type="ORF">E2C01_040391</name>
</gene>
<dbReference type="AlphaFoldDB" id="A0A5B7FMW7"/>
<protein>
    <submittedName>
        <fullName evidence="1">Uncharacterized protein</fullName>
    </submittedName>
</protein>
<organism evidence="1 2">
    <name type="scientific">Portunus trituberculatus</name>
    <name type="common">Swimming crab</name>
    <name type="synonym">Neptunus trituberculatus</name>
    <dbReference type="NCBI Taxonomy" id="210409"/>
    <lineage>
        <taxon>Eukaryota</taxon>
        <taxon>Metazoa</taxon>
        <taxon>Ecdysozoa</taxon>
        <taxon>Arthropoda</taxon>
        <taxon>Crustacea</taxon>
        <taxon>Multicrustacea</taxon>
        <taxon>Malacostraca</taxon>
        <taxon>Eumalacostraca</taxon>
        <taxon>Eucarida</taxon>
        <taxon>Decapoda</taxon>
        <taxon>Pleocyemata</taxon>
        <taxon>Brachyura</taxon>
        <taxon>Eubrachyura</taxon>
        <taxon>Portunoidea</taxon>
        <taxon>Portunidae</taxon>
        <taxon>Portuninae</taxon>
        <taxon>Portunus</taxon>
    </lineage>
</organism>
<proteinExistence type="predicted"/>